<protein>
    <submittedName>
        <fullName evidence="1">Uncharacterized protein</fullName>
    </submittedName>
</protein>
<sequence length="229" mass="25101">MLALDADSVAAPAVATTIISEPSPFEHPKPTEIPPQNLEYFPPVAPSPRPFVPSIAPMTVPSQSFNYIPALPTFLSGQVSEMPRHIFPIITAPTFALQQQHPTYHIRRQPPLSLIHNTGLAPSPFFNTPAIAMSTTPELQDSHQFLTEHLLFPSSIFSSPSGATSQDSGFTPQISFSSGPIVTSGGNFFDENKINSFLAVPFPWNSNIFVDQKPQIIYNENGNDYDLRI</sequence>
<dbReference type="EMBL" id="JADGJH010000036">
    <property type="protein sequence ID" value="KAJ3141370.1"/>
    <property type="molecule type" value="Genomic_DNA"/>
</dbReference>
<dbReference type="AlphaFoldDB" id="A0AAD5XHA6"/>
<organism evidence="1 2">
    <name type="scientific">Physocladia obscura</name>
    <dbReference type="NCBI Taxonomy" id="109957"/>
    <lineage>
        <taxon>Eukaryota</taxon>
        <taxon>Fungi</taxon>
        <taxon>Fungi incertae sedis</taxon>
        <taxon>Chytridiomycota</taxon>
        <taxon>Chytridiomycota incertae sedis</taxon>
        <taxon>Chytridiomycetes</taxon>
        <taxon>Chytridiales</taxon>
        <taxon>Chytriomycetaceae</taxon>
        <taxon>Physocladia</taxon>
    </lineage>
</organism>
<evidence type="ECO:0000313" key="2">
    <source>
        <dbReference type="Proteomes" id="UP001211907"/>
    </source>
</evidence>
<evidence type="ECO:0000313" key="1">
    <source>
        <dbReference type="EMBL" id="KAJ3141370.1"/>
    </source>
</evidence>
<accession>A0AAD5XHA6</accession>
<dbReference type="Proteomes" id="UP001211907">
    <property type="component" value="Unassembled WGS sequence"/>
</dbReference>
<gene>
    <name evidence="1" type="ORF">HK100_007609</name>
</gene>
<keyword evidence="2" id="KW-1185">Reference proteome</keyword>
<proteinExistence type="predicted"/>
<name>A0AAD5XHA6_9FUNG</name>
<reference evidence="1" key="1">
    <citation type="submission" date="2020-05" db="EMBL/GenBank/DDBJ databases">
        <title>Phylogenomic resolution of chytrid fungi.</title>
        <authorList>
            <person name="Stajich J.E."/>
            <person name="Amses K."/>
            <person name="Simmons R."/>
            <person name="Seto K."/>
            <person name="Myers J."/>
            <person name="Bonds A."/>
            <person name="Quandt C.A."/>
            <person name="Barry K."/>
            <person name="Liu P."/>
            <person name="Grigoriev I."/>
            <person name="Longcore J.E."/>
            <person name="James T.Y."/>
        </authorList>
    </citation>
    <scope>NUCLEOTIDE SEQUENCE</scope>
    <source>
        <strain evidence="1">JEL0513</strain>
    </source>
</reference>
<comment type="caution">
    <text evidence="1">The sequence shown here is derived from an EMBL/GenBank/DDBJ whole genome shotgun (WGS) entry which is preliminary data.</text>
</comment>